<dbReference type="PANTHER" id="PTHR45692:SF1">
    <property type="entry name" value="G-PROTEIN COUPLED RECEPTORS FAMILY 2 PROFILE 2 DOMAIN-CONTAINING PROTEIN"/>
    <property type="match status" value="1"/>
</dbReference>
<evidence type="ECO:0000313" key="8">
    <source>
        <dbReference type="Proteomes" id="UP000230750"/>
    </source>
</evidence>
<dbReference type="PROSITE" id="PS50221">
    <property type="entry name" value="GAIN_B"/>
    <property type="match status" value="1"/>
</dbReference>
<gene>
    <name evidence="7" type="ORF">BSL78_06727</name>
</gene>
<protein>
    <submittedName>
        <fullName evidence="7">Putative G-protein coupled receptor</fullName>
    </submittedName>
</protein>
<keyword evidence="4" id="KW-0472">Membrane</keyword>
<comment type="caution">
    <text evidence="7">The sequence shown here is derived from an EMBL/GenBank/DDBJ whole genome shotgun (WGS) entry which is preliminary data.</text>
</comment>
<accession>A0A2G8L7W3</accession>
<dbReference type="SMART" id="SM00303">
    <property type="entry name" value="GPS"/>
    <property type="match status" value="1"/>
</dbReference>
<sequence length="296" mass="33336">MNLQQPYGRIIASLELQISHVQKSGTNYSEIKDNVLVEALIFNPSITKGLTLVKLHSNDTDTYNGVNEKRPKHTKTSIYLPQEVFEEAKKDKTNNGTIPISFVIYSNASLFGTNTSMNLFEENLNTKKYSHIISSEVISATVDGGPIENLDPPVILRFFLPENDKACEKRRCAYYVPNGTNSGTWSTDGCSTSMEGNSIVCKCDHLSSFTVLVVRTARRVLYAIKAEPKHISKCLGKYSCYSEFHALRVAIVRQLNKYSLRGYILWGTRTLFLTCTVHWFEPIVATLGDEFRSLIE</sequence>
<evidence type="ECO:0000256" key="1">
    <source>
        <dbReference type="ARBA" id="ARBA00004370"/>
    </source>
</evidence>
<keyword evidence="2" id="KW-0812">Transmembrane</keyword>
<evidence type="ECO:0000313" key="7">
    <source>
        <dbReference type="EMBL" id="PIK56353.1"/>
    </source>
</evidence>
<dbReference type="EMBL" id="MRZV01000178">
    <property type="protein sequence ID" value="PIK56353.1"/>
    <property type="molecule type" value="Genomic_DNA"/>
</dbReference>
<evidence type="ECO:0000256" key="5">
    <source>
        <dbReference type="ARBA" id="ARBA00023157"/>
    </source>
</evidence>
<keyword evidence="3" id="KW-1133">Transmembrane helix</keyword>
<feature type="domain" description="GAIN-B" evidence="6">
    <location>
        <begin position="56"/>
        <end position="219"/>
    </location>
</feature>
<evidence type="ECO:0000256" key="4">
    <source>
        <dbReference type="ARBA" id="ARBA00023136"/>
    </source>
</evidence>
<comment type="subcellular location">
    <subcellularLocation>
        <location evidence="1">Membrane</location>
    </subcellularLocation>
</comment>
<dbReference type="InterPro" id="IPR000203">
    <property type="entry name" value="GPS"/>
</dbReference>
<proteinExistence type="predicted"/>
<evidence type="ECO:0000256" key="3">
    <source>
        <dbReference type="ARBA" id="ARBA00022989"/>
    </source>
</evidence>
<organism evidence="7 8">
    <name type="scientific">Stichopus japonicus</name>
    <name type="common">Sea cucumber</name>
    <dbReference type="NCBI Taxonomy" id="307972"/>
    <lineage>
        <taxon>Eukaryota</taxon>
        <taxon>Metazoa</taxon>
        <taxon>Echinodermata</taxon>
        <taxon>Eleutherozoa</taxon>
        <taxon>Echinozoa</taxon>
        <taxon>Holothuroidea</taxon>
        <taxon>Aspidochirotacea</taxon>
        <taxon>Aspidochirotida</taxon>
        <taxon>Stichopodidae</taxon>
        <taxon>Apostichopus</taxon>
    </lineage>
</organism>
<dbReference type="GO" id="GO:0016020">
    <property type="term" value="C:membrane"/>
    <property type="evidence" value="ECO:0007669"/>
    <property type="project" value="UniProtKB-SubCell"/>
</dbReference>
<dbReference type="InterPro" id="IPR046338">
    <property type="entry name" value="GAIN_dom_sf"/>
</dbReference>
<dbReference type="AlphaFoldDB" id="A0A2G8L7W3"/>
<dbReference type="InterPro" id="IPR057244">
    <property type="entry name" value="GAIN_B"/>
</dbReference>
<reference evidence="7 8" key="1">
    <citation type="journal article" date="2017" name="PLoS Biol.">
        <title>The sea cucumber genome provides insights into morphological evolution and visceral regeneration.</title>
        <authorList>
            <person name="Zhang X."/>
            <person name="Sun L."/>
            <person name="Yuan J."/>
            <person name="Sun Y."/>
            <person name="Gao Y."/>
            <person name="Zhang L."/>
            <person name="Li S."/>
            <person name="Dai H."/>
            <person name="Hamel J.F."/>
            <person name="Liu C."/>
            <person name="Yu Y."/>
            <person name="Liu S."/>
            <person name="Lin W."/>
            <person name="Guo K."/>
            <person name="Jin S."/>
            <person name="Xu P."/>
            <person name="Storey K.B."/>
            <person name="Huan P."/>
            <person name="Zhang T."/>
            <person name="Zhou Y."/>
            <person name="Zhang J."/>
            <person name="Lin C."/>
            <person name="Li X."/>
            <person name="Xing L."/>
            <person name="Huo D."/>
            <person name="Sun M."/>
            <person name="Wang L."/>
            <person name="Mercier A."/>
            <person name="Li F."/>
            <person name="Yang H."/>
            <person name="Xiang J."/>
        </authorList>
    </citation>
    <scope>NUCLEOTIDE SEQUENCE [LARGE SCALE GENOMIC DNA]</scope>
    <source>
        <strain evidence="7">Shaxun</strain>
        <tissue evidence="7">Muscle</tissue>
    </source>
</reference>
<name>A0A2G8L7W3_STIJA</name>
<keyword evidence="5" id="KW-1015">Disulfide bond</keyword>
<dbReference type="Pfam" id="PF01825">
    <property type="entry name" value="GPS"/>
    <property type="match status" value="1"/>
</dbReference>
<evidence type="ECO:0000256" key="2">
    <source>
        <dbReference type="ARBA" id="ARBA00022692"/>
    </source>
</evidence>
<dbReference type="OrthoDB" id="10040049at2759"/>
<keyword evidence="7" id="KW-0675">Receptor</keyword>
<dbReference type="Gene3D" id="2.60.220.50">
    <property type="match status" value="1"/>
</dbReference>
<keyword evidence="8" id="KW-1185">Reference proteome</keyword>
<dbReference type="Proteomes" id="UP000230750">
    <property type="component" value="Unassembled WGS sequence"/>
</dbReference>
<evidence type="ECO:0000259" key="6">
    <source>
        <dbReference type="PROSITE" id="PS50221"/>
    </source>
</evidence>
<dbReference type="PANTHER" id="PTHR45692">
    <property type="entry name" value="G_PROTEIN_RECEP_F2_4 DOMAIN-CONTAINING PROTEIN"/>
    <property type="match status" value="1"/>
</dbReference>